<organism evidence="3 4">
    <name type="scientific">Didymodactylos carnosus</name>
    <dbReference type="NCBI Taxonomy" id="1234261"/>
    <lineage>
        <taxon>Eukaryota</taxon>
        <taxon>Metazoa</taxon>
        <taxon>Spiralia</taxon>
        <taxon>Gnathifera</taxon>
        <taxon>Rotifera</taxon>
        <taxon>Eurotatoria</taxon>
        <taxon>Bdelloidea</taxon>
        <taxon>Philodinida</taxon>
        <taxon>Philodinidae</taxon>
        <taxon>Didymodactylos</taxon>
    </lineage>
</organism>
<dbReference type="Gene3D" id="3.40.50.300">
    <property type="entry name" value="P-loop containing nucleotide triphosphate hydrolases"/>
    <property type="match status" value="1"/>
</dbReference>
<feature type="non-terminal residue" evidence="3">
    <location>
        <position position="1"/>
    </location>
</feature>
<protein>
    <recommendedName>
        <fullName evidence="1">ATPase AAA-type core domain-containing protein</fullName>
    </recommendedName>
</protein>
<evidence type="ECO:0000259" key="1">
    <source>
        <dbReference type="Pfam" id="PF00004"/>
    </source>
</evidence>
<sequence length="123" mass="14236">KRRLERKIVKSEVEMGRQLGEYENDENKDVKKYEETEDYFILDGLIKQIEAQIGEIEKIVSMKRTSTQAHLQSTIDTKRFASGKAVDCEVQRTIVTTAANRVDILDPALLRSGRLDRKKEFPH</sequence>
<accession>A0A8S2VB59</accession>
<feature type="domain" description="ATPase AAA-type core" evidence="1">
    <location>
        <begin position="53"/>
        <end position="122"/>
    </location>
</feature>
<name>A0A8S2VB59_9BILA</name>
<dbReference type="InterPro" id="IPR027417">
    <property type="entry name" value="P-loop_NTPase"/>
</dbReference>
<reference evidence="3" key="1">
    <citation type="submission" date="2021-02" db="EMBL/GenBank/DDBJ databases">
        <authorList>
            <person name="Nowell W R."/>
        </authorList>
    </citation>
    <scope>NUCLEOTIDE SEQUENCE</scope>
</reference>
<dbReference type="InterPro" id="IPR003959">
    <property type="entry name" value="ATPase_AAA_core"/>
</dbReference>
<evidence type="ECO:0000313" key="3">
    <source>
        <dbReference type="EMBL" id="CAF4389865.1"/>
    </source>
</evidence>
<dbReference type="Proteomes" id="UP000682733">
    <property type="component" value="Unassembled WGS sequence"/>
</dbReference>
<dbReference type="Proteomes" id="UP000677228">
    <property type="component" value="Unassembled WGS sequence"/>
</dbReference>
<dbReference type="GO" id="GO:0016887">
    <property type="term" value="F:ATP hydrolysis activity"/>
    <property type="evidence" value="ECO:0007669"/>
    <property type="project" value="InterPro"/>
</dbReference>
<proteinExistence type="predicted"/>
<dbReference type="EMBL" id="CAJOBA010070685">
    <property type="protein sequence ID" value="CAF4389865.1"/>
    <property type="molecule type" value="Genomic_DNA"/>
</dbReference>
<dbReference type="AlphaFoldDB" id="A0A8S2VB59"/>
<comment type="caution">
    <text evidence="3">The sequence shown here is derived from an EMBL/GenBank/DDBJ whole genome shotgun (WGS) entry which is preliminary data.</text>
</comment>
<evidence type="ECO:0000313" key="2">
    <source>
        <dbReference type="EMBL" id="CAF1587639.1"/>
    </source>
</evidence>
<dbReference type="EMBL" id="CAJNOK010047407">
    <property type="protein sequence ID" value="CAF1587639.1"/>
    <property type="molecule type" value="Genomic_DNA"/>
</dbReference>
<dbReference type="GO" id="GO:0005524">
    <property type="term" value="F:ATP binding"/>
    <property type="evidence" value="ECO:0007669"/>
    <property type="project" value="InterPro"/>
</dbReference>
<dbReference type="Pfam" id="PF00004">
    <property type="entry name" value="AAA"/>
    <property type="match status" value="1"/>
</dbReference>
<evidence type="ECO:0000313" key="4">
    <source>
        <dbReference type="Proteomes" id="UP000682733"/>
    </source>
</evidence>
<gene>
    <name evidence="2" type="ORF">OVA965_LOCUS41356</name>
    <name evidence="3" type="ORF">TMI583_LOCUS42975</name>
</gene>